<keyword evidence="3" id="KW-1185">Reference proteome</keyword>
<dbReference type="EMBL" id="KQ947447">
    <property type="protein sequence ID" value="KUJ06375.1"/>
    <property type="molecule type" value="Genomic_DNA"/>
</dbReference>
<dbReference type="InParanoid" id="A0A132B1W5"/>
<dbReference type="GeneID" id="28830718"/>
<reference evidence="2 3" key="1">
    <citation type="submission" date="2015-10" db="EMBL/GenBank/DDBJ databases">
        <title>Full genome of DAOMC 229536 Phialocephala scopiformis, a fungal endophyte of spruce producing the potent anti-insectan compound rugulosin.</title>
        <authorList>
            <consortium name="DOE Joint Genome Institute"/>
            <person name="Walker A.K."/>
            <person name="Frasz S.L."/>
            <person name="Seifert K.A."/>
            <person name="Miller J.D."/>
            <person name="Mondo S.J."/>
            <person name="Labutti K."/>
            <person name="Lipzen A."/>
            <person name="Dockter R."/>
            <person name="Kennedy M."/>
            <person name="Grigoriev I.V."/>
            <person name="Spatafora J.W."/>
        </authorList>
    </citation>
    <scope>NUCLEOTIDE SEQUENCE [LARGE SCALE GENOMIC DNA]</scope>
    <source>
        <strain evidence="2 3">CBS 120377</strain>
    </source>
</reference>
<evidence type="ECO:0000313" key="2">
    <source>
        <dbReference type="EMBL" id="KUJ06375.1"/>
    </source>
</evidence>
<protein>
    <submittedName>
        <fullName evidence="2">Uncharacterized protein</fullName>
    </submittedName>
</protein>
<dbReference type="RefSeq" id="XP_018060730.1">
    <property type="nucleotide sequence ID" value="XM_018220992.1"/>
</dbReference>
<sequence length="195" mass="21985">MFNTLPRTALRRSRNSIKVKLEDRKYSKLQRSRSHAEFGSRPAASGLDEVRSPIELQSVGAVAELEGDGGVGLRVEKEKEDVKREEVVREVEVDGVKFTLEVRKKDAKVEFRENEEVEVEAGERLEVKVGRPERRGSQKHSKTEKEDGRVVIEPPTQPSETSKLGPVSLKGAFGRGLQTVIRFWGYQDLLVSTRT</sequence>
<proteinExistence type="predicted"/>
<dbReference type="AlphaFoldDB" id="A0A132B1W5"/>
<organism evidence="2 3">
    <name type="scientific">Mollisia scopiformis</name>
    <name type="common">Conifer needle endophyte fungus</name>
    <name type="synonym">Phialocephala scopiformis</name>
    <dbReference type="NCBI Taxonomy" id="149040"/>
    <lineage>
        <taxon>Eukaryota</taxon>
        <taxon>Fungi</taxon>
        <taxon>Dikarya</taxon>
        <taxon>Ascomycota</taxon>
        <taxon>Pezizomycotina</taxon>
        <taxon>Leotiomycetes</taxon>
        <taxon>Helotiales</taxon>
        <taxon>Mollisiaceae</taxon>
        <taxon>Mollisia</taxon>
    </lineage>
</organism>
<feature type="region of interest" description="Disordered" evidence="1">
    <location>
        <begin position="31"/>
        <end position="51"/>
    </location>
</feature>
<evidence type="ECO:0000313" key="3">
    <source>
        <dbReference type="Proteomes" id="UP000070700"/>
    </source>
</evidence>
<feature type="region of interest" description="Disordered" evidence="1">
    <location>
        <begin position="128"/>
        <end position="168"/>
    </location>
</feature>
<name>A0A132B1W5_MOLSC</name>
<gene>
    <name evidence="2" type="ORF">LY89DRAFT_743855</name>
</gene>
<dbReference type="Proteomes" id="UP000070700">
    <property type="component" value="Unassembled WGS sequence"/>
</dbReference>
<feature type="compositionally biased region" description="Basic and acidic residues" evidence="1">
    <location>
        <begin position="128"/>
        <end position="150"/>
    </location>
</feature>
<dbReference type="KEGG" id="psco:LY89DRAFT_743855"/>
<accession>A0A132B1W5</accession>
<evidence type="ECO:0000256" key="1">
    <source>
        <dbReference type="SAM" id="MobiDB-lite"/>
    </source>
</evidence>